<comment type="subcellular location">
    <subcellularLocation>
        <location evidence="9">Cell membrane</location>
        <topology evidence="9">Multi-pass membrane protein</topology>
    </subcellularLocation>
</comment>
<dbReference type="GO" id="GO:0006508">
    <property type="term" value="P:proteolysis"/>
    <property type="evidence" value="ECO:0007669"/>
    <property type="project" value="UniProtKB-KW"/>
</dbReference>
<comment type="similarity">
    <text evidence="1 9 10">Belongs to the peptidase A8 family.</text>
</comment>
<proteinExistence type="inferred from homology"/>
<dbReference type="Pfam" id="PF01252">
    <property type="entry name" value="Peptidase_A8"/>
    <property type="match status" value="1"/>
</dbReference>
<keyword evidence="3 9" id="KW-0645">Protease</keyword>
<dbReference type="NCBIfam" id="NF011369">
    <property type="entry name" value="PRK14788.1"/>
    <property type="match status" value="1"/>
</dbReference>
<accession>A0A563DFS6</accession>
<keyword evidence="8 9" id="KW-0472">Membrane</keyword>
<dbReference type="OrthoDB" id="9810259at2"/>
<dbReference type="HAMAP" id="MF_00161">
    <property type="entry name" value="LspA"/>
    <property type="match status" value="1"/>
</dbReference>
<comment type="caution">
    <text evidence="9">Lacks conserved residue(s) required for the propagation of feature annotation.</text>
</comment>
<evidence type="ECO:0000313" key="11">
    <source>
        <dbReference type="EMBL" id="TWP29106.1"/>
    </source>
</evidence>
<comment type="catalytic activity">
    <reaction evidence="9">
        <text>Release of signal peptides from bacterial membrane prolipoproteins. Hydrolyzes -Xaa-Yaa-Zaa-|-(S,diacylglyceryl)Cys-, in which Xaa is hydrophobic (preferably Leu), and Yaa (Ala or Ser) and Zaa (Gly or Ala) have small, neutral side chains.</text>
        <dbReference type="EC" id="3.4.23.36"/>
    </reaction>
</comment>
<keyword evidence="11" id="KW-0449">Lipoprotein</keyword>
<reference evidence="11 12" key="1">
    <citation type="submission" date="2019-02" db="EMBL/GenBank/DDBJ databases">
        <title>Apibacter muscae sp. nov.: a novel member of the house fly microbiota.</title>
        <authorList>
            <person name="Park R."/>
        </authorList>
    </citation>
    <scope>NUCLEOTIDE SEQUENCE [LARGE SCALE GENOMIC DNA]</scope>
    <source>
        <strain evidence="11 12">AL1</strain>
    </source>
</reference>
<feature type="transmembrane region" description="Helical" evidence="9">
    <location>
        <begin position="91"/>
        <end position="115"/>
    </location>
</feature>
<organism evidence="11 12">
    <name type="scientific">Apibacter muscae</name>
    <dbReference type="NCBI Taxonomy" id="2509004"/>
    <lineage>
        <taxon>Bacteria</taxon>
        <taxon>Pseudomonadati</taxon>
        <taxon>Bacteroidota</taxon>
        <taxon>Flavobacteriia</taxon>
        <taxon>Flavobacteriales</taxon>
        <taxon>Weeksellaceae</taxon>
        <taxon>Apibacter</taxon>
    </lineage>
</organism>
<keyword evidence="6 9" id="KW-0378">Hydrolase</keyword>
<keyword evidence="5 9" id="KW-0064">Aspartyl protease</keyword>
<feature type="transmembrane region" description="Helical" evidence="9">
    <location>
        <begin position="58"/>
        <end position="79"/>
    </location>
</feature>
<dbReference type="GO" id="GO:0005886">
    <property type="term" value="C:plasma membrane"/>
    <property type="evidence" value="ECO:0007669"/>
    <property type="project" value="UniProtKB-SubCell"/>
</dbReference>
<dbReference type="RefSeq" id="WP_146292137.1">
    <property type="nucleotide sequence ID" value="NZ_SELH01000016.1"/>
</dbReference>
<evidence type="ECO:0000256" key="3">
    <source>
        <dbReference type="ARBA" id="ARBA00022670"/>
    </source>
</evidence>
<evidence type="ECO:0000256" key="4">
    <source>
        <dbReference type="ARBA" id="ARBA00022692"/>
    </source>
</evidence>
<feature type="active site" evidence="9">
    <location>
        <position position="153"/>
    </location>
</feature>
<evidence type="ECO:0000256" key="7">
    <source>
        <dbReference type="ARBA" id="ARBA00022989"/>
    </source>
</evidence>
<name>A0A563DFS6_9FLAO</name>
<feature type="active site" evidence="9">
    <location>
        <position position="187"/>
    </location>
</feature>
<evidence type="ECO:0000313" key="12">
    <source>
        <dbReference type="Proteomes" id="UP000319499"/>
    </source>
</evidence>
<protein>
    <recommendedName>
        <fullName evidence="9">Lipoprotein signal peptidase</fullName>
        <ecNumber evidence="9">3.4.23.36</ecNumber>
    </recommendedName>
    <alternativeName>
        <fullName evidence="9">Prolipoprotein signal peptidase</fullName>
    </alternativeName>
    <alternativeName>
        <fullName evidence="9">Signal peptidase II</fullName>
        <shortName evidence="9">SPase II</shortName>
    </alternativeName>
</protein>
<evidence type="ECO:0000256" key="1">
    <source>
        <dbReference type="ARBA" id="ARBA00006139"/>
    </source>
</evidence>
<dbReference type="AlphaFoldDB" id="A0A563DFS6"/>
<keyword evidence="12" id="KW-1185">Reference proteome</keyword>
<dbReference type="InterPro" id="IPR001872">
    <property type="entry name" value="Peptidase_A8"/>
</dbReference>
<dbReference type="GO" id="GO:0004190">
    <property type="term" value="F:aspartic-type endopeptidase activity"/>
    <property type="evidence" value="ECO:0007669"/>
    <property type="project" value="UniProtKB-UniRule"/>
</dbReference>
<keyword evidence="7 9" id="KW-1133">Transmembrane helix</keyword>
<dbReference type="UniPathway" id="UPA00665"/>
<feature type="transmembrane region" description="Helical" evidence="9">
    <location>
        <begin position="181"/>
        <end position="203"/>
    </location>
</feature>
<evidence type="ECO:0000256" key="2">
    <source>
        <dbReference type="ARBA" id="ARBA00022475"/>
    </source>
</evidence>
<dbReference type="PRINTS" id="PR00781">
    <property type="entry name" value="LIPOSIGPTASE"/>
</dbReference>
<dbReference type="EMBL" id="SELH01000016">
    <property type="protein sequence ID" value="TWP29106.1"/>
    <property type="molecule type" value="Genomic_DNA"/>
</dbReference>
<dbReference type="Proteomes" id="UP000319499">
    <property type="component" value="Unassembled WGS sequence"/>
</dbReference>
<comment type="caution">
    <text evidence="11">The sequence shown here is derived from an EMBL/GenBank/DDBJ whole genome shotgun (WGS) entry which is preliminary data.</text>
</comment>
<comment type="pathway">
    <text evidence="9">Protein modification; lipoprotein biosynthesis (signal peptide cleavage).</text>
</comment>
<evidence type="ECO:0000256" key="10">
    <source>
        <dbReference type="RuleBase" id="RU004181"/>
    </source>
</evidence>
<dbReference type="PANTHER" id="PTHR33695:SF1">
    <property type="entry name" value="LIPOPROTEIN SIGNAL PEPTIDASE"/>
    <property type="match status" value="1"/>
</dbReference>
<sequence length="214" mass="24248">MKKVLWITFIILFIDQASKIYIKTHFHLGEQLPIIGSWCNLTYVENPGMAYGVQLGGFLGKIGLSILRLVLISFMAYYISKWVKKANSWYFIIPAGLIFAGAIGNLIDSIFYGVMFDTGTTYNALSKSWSEYHGISKLDFKGYAPLFGGCVVDMFHFPIIDTHLPSWVPIWGGNRIQFFNYIFNVADSSITIGAILLALIYFFKPNALPKEWLK</sequence>
<comment type="function">
    <text evidence="9">This protein specifically catalyzes the removal of signal peptides from prolipoproteins.</text>
</comment>
<evidence type="ECO:0000256" key="5">
    <source>
        <dbReference type="ARBA" id="ARBA00022750"/>
    </source>
</evidence>
<evidence type="ECO:0000256" key="8">
    <source>
        <dbReference type="ARBA" id="ARBA00023136"/>
    </source>
</evidence>
<dbReference type="PANTHER" id="PTHR33695">
    <property type="entry name" value="LIPOPROTEIN SIGNAL PEPTIDASE"/>
    <property type="match status" value="1"/>
</dbReference>
<keyword evidence="4 9" id="KW-0812">Transmembrane</keyword>
<gene>
    <name evidence="9" type="primary">lspA</name>
    <name evidence="11" type="ORF">ETU09_04495</name>
</gene>
<keyword evidence="2 9" id="KW-1003">Cell membrane</keyword>
<evidence type="ECO:0000256" key="6">
    <source>
        <dbReference type="ARBA" id="ARBA00022801"/>
    </source>
</evidence>
<dbReference type="EC" id="3.4.23.36" evidence="9"/>
<evidence type="ECO:0000256" key="9">
    <source>
        <dbReference type="HAMAP-Rule" id="MF_00161"/>
    </source>
</evidence>